<accession>A0ABW9YZ31</accession>
<keyword evidence="1" id="KW-0479">Metal-binding</keyword>
<protein>
    <submittedName>
        <fullName evidence="3">Glyoxalase</fullName>
    </submittedName>
</protein>
<dbReference type="InterPro" id="IPR029068">
    <property type="entry name" value="Glyas_Bleomycin-R_OHBP_Dase"/>
</dbReference>
<dbReference type="InterPro" id="IPR051785">
    <property type="entry name" value="MMCE/EMCE_epimerase"/>
</dbReference>
<dbReference type="PANTHER" id="PTHR43048:SF3">
    <property type="entry name" value="METHYLMALONYL-COA EPIMERASE, MITOCHONDRIAL"/>
    <property type="match status" value="1"/>
</dbReference>
<feature type="domain" description="VOC" evidence="2">
    <location>
        <begin position="14"/>
        <end position="115"/>
    </location>
</feature>
<proteinExistence type="predicted"/>
<gene>
    <name evidence="3" type="ORF">GR303_14010</name>
</gene>
<comment type="caution">
    <text evidence="3">The sequence shown here is derived from an EMBL/GenBank/DDBJ whole genome shotgun (WGS) entry which is preliminary data.</text>
</comment>
<keyword evidence="4" id="KW-1185">Reference proteome</keyword>
<sequence length="115" mass="12546">MTQKVPSKPIGLRRASHVGILVSDLDASIRFYEALTGTKIANKDASGGPRMASVQGLDKVLIRYANVHPDNINIDLLQYEETAPKKASYAGNEIGAMHLCFEVDDLDAEPIRLLP</sequence>
<dbReference type="PANTHER" id="PTHR43048">
    <property type="entry name" value="METHYLMALONYL-COA EPIMERASE"/>
    <property type="match status" value="1"/>
</dbReference>
<dbReference type="Pfam" id="PF00903">
    <property type="entry name" value="Glyoxalase"/>
    <property type="match status" value="1"/>
</dbReference>
<name>A0ABW9YZ31_9HYPH</name>
<dbReference type="SUPFAM" id="SSF54593">
    <property type="entry name" value="Glyoxalase/Bleomycin resistance protein/Dihydroxybiphenyl dioxygenase"/>
    <property type="match status" value="1"/>
</dbReference>
<dbReference type="EMBL" id="JAAAXJ010000006">
    <property type="protein sequence ID" value="NBJ25470.1"/>
    <property type="molecule type" value="Genomic_DNA"/>
</dbReference>
<evidence type="ECO:0000259" key="2">
    <source>
        <dbReference type="PROSITE" id="PS51819"/>
    </source>
</evidence>
<evidence type="ECO:0000256" key="1">
    <source>
        <dbReference type="ARBA" id="ARBA00022723"/>
    </source>
</evidence>
<evidence type="ECO:0000313" key="3">
    <source>
        <dbReference type="EMBL" id="NBJ25470.1"/>
    </source>
</evidence>
<reference evidence="3 4" key="1">
    <citation type="submission" date="2020-01" db="EMBL/GenBank/DDBJ databases">
        <title>Microvirga sp. nov., an arsenate reduction bacterium isolated from Tibet hotspring sediments.</title>
        <authorList>
            <person name="Yuan C.-G."/>
        </authorList>
    </citation>
    <scope>NUCLEOTIDE SEQUENCE [LARGE SCALE GENOMIC DNA]</scope>
    <source>
        <strain evidence="3 4">SYSU G3D203</strain>
    </source>
</reference>
<dbReference type="InterPro" id="IPR037523">
    <property type="entry name" value="VOC_core"/>
</dbReference>
<evidence type="ECO:0000313" key="4">
    <source>
        <dbReference type="Proteomes" id="UP000818323"/>
    </source>
</evidence>
<dbReference type="InterPro" id="IPR004360">
    <property type="entry name" value="Glyas_Fos-R_dOase_dom"/>
</dbReference>
<organism evidence="3 4">
    <name type="scientific">Microvirga arsenatis</name>
    <dbReference type="NCBI Taxonomy" id="2692265"/>
    <lineage>
        <taxon>Bacteria</taxon>
        <taxon>Pseudomonadati</taxon>
        <taxon>Pseudomonadota</taxon>
        <taxon>Alphaproteobacteria</taxon>
        <taxon>Hyphomicrobiales</taxon>
        <taxon>Methylobacteriaceae</taxon>
        <taxon>Microvirga</taxon>
    </lineage>
</organism>
<dbReference type="Proteomes" id="UP000818323">
    <property type="component" value="Unassembled WGS sequence"/>
</dbReference>
<dbReference type="PROSITE" id="PS51819">
    <property type="entry name" value="VOC"/>
    <property type="match status" value="1"/>
</dbReference>
<dbReference type="Gene3D" id="3.10.180.10">
    <property type="entry name" value="2,3-Dihydroxybiphenyl 1,2-Dioxygenase, domain 1"/>
    <property type="match status" value="1"/>
</dbReference>